<evidence type="ECO:0000313" key="2">
    <source>
        <dbReference type="EMBL" id="GMI74058.1"/>
    </source>
</evidence>
<organism evidence="2 3">
    <name type="scientific">Hibiscus trionum</name>
    <name type="common">Flower of an hour</name>
    <dbReference type="NCBI Taxonomy" id="183268"/>
    <lineage>
        <taxon>Eukaryota</taxon>
        <taxon>Viridiplantae</taxon>
        <taxon>Streptophyta</taxon>
        <taxon>Embryophyta</taxon>
        <taxon>Tracheophyta</taxon>
        <taxon>Spermatophyta</taxon>
        <taxon>Magnoliopsida</taxon>
        <taxon>eudicotyledons</taxon>
        <taxon>Gunneridae</taxon>
        <taxon>Pentapetalae</taxon>
        <taxon>rosids</taxon>
        <taxon>malvids</taxon>
        <taxon>Malvales</taxon>
        <taxon>Malvaceae</taxon>
        <taxon>Malvoideae</taxon>
        <taxon>Hibiscus</taxon>
    </lineage>
</organism>
<dbReference type="InterPro" id="IPR025558">
    <property type="entry name" value="DUF4283"/>
</dbReference>
<name>A0A9W7LRF5_HIBTR</name>
<accession>A0A9W7LRF5</accession>
<dbReference type="OrthoDB" id="1002401at2759"/>
<evidence type="ECO:0000313" key="3">
    <source>
        <dbReference type="Proteomes" id="UP001165190"/>
    </source>
</evidence>
<sequence>MRHAVIVRVLGRNIGYQTLLNRIHALWHPWGELQVIDLDNNYFLVRLDDPKDYEKVLTERPWTIYDSYLRELRIGGSKLKQSRKMLNTVWQFKNHLRPRQ</sequence>
<comment type="caution">
    <text evidence="2">The sequence shown here is derived from an EMBL/GenBank/DDBJ whole genome shotgun (WGS) entry which is preliminary data.</text>
</comment>
<dbReference type="AlphaFoldDB" id="A0A9W7LRF5"/>
<protein>
    <recommendedName>
        <fullName evidence="1">DUF4283 domain-containing protein</fullName>
    </recommendedName>
</protein>
<dbReference type="Pfam" id="PF14111">
    <property type="entry name" value="DUF4283"/>
    <property type="match status" value="1"/>
</dbReference>
<dbReference type="EMBL" id="BSYR01000010">
    <property type="protein sequence ID" value="GMI74058.1"/>
    <property type="molecule type" value="Genomic_DNA"/>
</dbReference>
<evidence type="ECO:0000259" key="1">
    <source>
        <dbReference type="Pfam" id="PF14111"/>
    </source>
</evidence>
<reference evidence="2" key="1">
    <citation type="submission" date="2023-05" db="EMBL/GenBank/DDBJ databases">
        <title>Genome and transcriptome analyses reveal genes involved in the formation of fine ridges on petal epidermal cells in Hibiscus trionum.</title>
        <authorList>
            <person name="Koshimizu S."/>
            <person name="Masuda S."/>
            <person name="Ishii T."/>
            <person name="Shirasu K."/>
            <person name="Hoshino A."/>
            <person name="Arita M."/>
        </authorList>
    </citation>
    <scope>NUCLEOTIDE SEQUENCE</scope>
    <source>
        <strain evidence="2">Hamamatsu line</strain>
    </source>
</reference>
<feature type="domain" description="DUF4283" evidence="1">
    <location>
        <begin position="2"/>
        <end position="70"/>
    </location>
</feature>
<keyword evidence="3" id="KW-1185">Reference proteome</keyword>
<proteinExistence type="predicted"/>
<gene>
    <name evidence="2" type="ORF">HRI_001075100</name>
</gene>
<dbReference type="Proteomes" id="UP001165190">
    <property type="component" value="Unassembled WGS sequence"/>
</dbReference>